<proteinExistence type="predicted"/>
<dbReference type="EMBL" id="CP022521">
    <property type="protein sequence ID" value="ASO19152.1"/>
    <property type="molecule type" value="Genomic_DNA"/>
</dbReference>
<dbReference type="Proteomes" id="UP000204221">
    <property type="component" value="Chromosome"/>
</dbReference>
<organism evidence="1 2">
    <name type="scientific">Actinoalloteichus hoggarensis</name>
    <dbReference type="NCBI Taxonomy" id="1470176"/>
    <lineage>
        <taxon>Bacteria</taxon>
        <taxon>Bacillati</taxon>
        <taxon>Actinomycetota</taxon>
        <taxon>Actinomycetes</taxon>
        <taxon>Pseudonocardiales</taxon>
        <taxon>Pseudonocardiaceae</taxon>
        <taxon>Actinoalloteichus</taxon>
    </lineage>
</organism>
<dbReference type="AlphaFoldDB" id="A0A221W056"/>
<dbReference type="PROSITE" id="PS51318">
    <property type="entry name" value="TAT"/>
    <property type="match status" value="1"/>
</dbReference>
<evidence type="ECO:0000313" key="2">
    <source>
        <dbReference type="Proteomes" id="UP000204221"/>
    </source>
</evidence>
<accession>A0A221W056</accession>
<reference evidence="1 2" key="1">
    <citation type="submission" date="2017-07" db="EMBL/GenBank/DDBJ databases">
        <title>Complete genome sequence of Actinoalloteichus hoggarensis DSM 45943, type strain of Actinoalloteichus hoggarensis.</title>
        <authorList>
            <person name="Ruckert C."/>
            <person name="Nouioui I."/>
            <person name="Willmese J."/>
            <person name="van Wezel G."/>
            <person name="Klenk H.-P."/>
            <person name="Kalinowski J."/>
            <person name="Zotchev S.B."/>
        </authorList>
    </citation>
    <scope>NUCLEOTIDE SEQUENCE [LARGE SCALE GENOMIC DNA]</scope>
    <source>
        <strain evidence="1 2">DSM 45943</strain>
    </source>
</reference>
<protein>
    <submittedName>
        <fullName evidence="1">Uncharacterized protein</fullName>
    </submittedName>
</protein>
<dbReference type="InterPro" id="IPR006311">
    <property type="entry name" value="TAT_signal"/>
</dbReference>
<keyword evidence="2" id="KW-1185">Reference proteome</keyword>
<gene>
    <name evidence="1" type="ORF">AHOG_07525</name>
</gene>
<dbReference type="KEGG" id="ahg:AHOG_07525"/>
<name>A0A221W056_9PSEU</name>
<evidence type="ECO:0000313" key="1">
    <source>
        <dbReference type="EMBL" id="ASO19152.1"/>
    </source>
</evidence>
<sequence>MSEPDRSRRGFLGLAGGAVAAGVAMTMIAPAATAAPVDHILPAGPGGVDLARGTVDEFTGEPLDAGVACQQGGHR</sequence>